<accession>A0A172T9T3</accession>
<feature type="region of interest" description="Disordered" evidence="1">
    <location>
        <begin position="1"/>
        <end position="22"/>
    </location>
</feature>
<evidence type="ECO:0000313" key="3">
    <source>
        <dbReference type="EMBL" id="ANE43788.1"/>
    </source>
</evidence>
<dbReference type="Gene3D" id="2.40.380.10">
    <property type="entry name" value="FomD-like"/>
    <property type="match status" value="1"/>
</dbReference>
<evidence type="ECO:0000259" key="2">
    <source>
        <dbReference type="Pfam" id="PF04167"/>
    </source>
</evidence>
<sequence>MSVSSPHCSPAEAHPVKTERHDTDAMTHCTNTGLRHVHTYREHTHGLFVARAFDRHPRIRHWQAQLLPTLDVQLCRYDFHQAREHDYYIDIATISRPVGNAAVWEVRDHYLDIIVHEGVTAELVDADELEAAQAAGFVSENEARRAHAAADAVLIGLKLARYHVADWLEAQGVRVEWMQSEGVGQAQSAELMS</sequence>
<dbReference type="OrthoDB" id="3821551at2"/>
<protein>
    <submittedName>
        <fullName evidence="3">RNA-binding protein</fullName>
    </submittedName>
</protein>
<dbReference type="RefSeq" id="WP_064014856.1">
    <property type="nucleotide sequence ID" value="NZ_CP011387.1"/>
</dbReference>
<dbReference type="EMBL" id="CP011387">
    <property type="protein sequence ID" value="ANE43788.1"/>
    <property type="molecule type" value="Genomic_DNA"/>
</dbReference>
<dbReference type="Pfam" id="PF04167">
    <property type="entry name" value="DUF402"/>
    <property type="match status" value="1"/>
</dbReference>
<dbReference type="AlphaFoldDB" id="A0A172T9T3"/>
<reference evidence="3 4" key="1">
    <citation type="submission" date="2015-01" db="EMBL/GenBank/DDBJ databases">
        <title>Deinococcus puniceus/DY1/ whole genome sequencing.</title>
        <authorList>
            <person name="Kim M.K."/>
            <person name="Srinivasan S."/>
            <person name="Lee J.-J."/>
        </authorList>
    </citation>
    <scope>NUCLEOTIDE SEQUENCE [LARGE SCALE GENOMIC DNA]</scope>
    <source>
        <strain evidence="3 4">DY1</strain>
    </source>
</reference>
<evidence type="ECO:0000313" key="4">
    <source>
        <dbReference type="Proteomes" id="UP000077363"/>
    </source>
</evidence>
<proteinExistence type="predicted"/>
<feature type="domain" description="DUF402" evidence="2">
    <location>
        <begin position="28"/>
        <end position="157"/>
    </location>
</feature>
<organism evidence="3 4">
    <name type="scientific">Deinococcus puniceus</name>
    <dbReference type="NCBI Taxonomy" id="1182568"/>
    <lineage>
        <taxon>Bacteria</taxon>
        <taxon>Thermotogati</taxon>
        <taxon>Deinococcota</taxon>
        <taxon>Deinococci</taxon>
        <taxon>Deinococcales</taxon>
        <taxon>Deinococcaceae</taxon>
        <taxon>Deinococcus</taxon>
    </lineage>
</organism>
<evidence type="ECO:0000256" key="1">
    <source>
        <dbReference type="SAM" id="MobiDB-lite"/>
    </source>
</evidence>
<dbReference type="STRING" id="1182568.SU48_08380"/>
<dbReference type="InterPro" id="IPR007295">
    <property type="entry name" value="DUF402"/>
</dbReference>
<dbReference type="KEGG" id="dpu:SU48_08380"/>
<name>A0A172T9T3_9DEIO</name>
<dbReference type="InterPro" id="IPR035930">
    <property type="entry name" value="FomD-like_sf"/>
</dbReference>
<dbReference type="PATRIC" id="fig|1182568.3.peg.1743"/>
<gene>
    <name evidence="3" type="ORF">SU48_08380</name>
</gene>
<dbReference type="Proteomes" id="UP000077363">
    <property type="component" value="Chromosome"/>
</dbReference>
<dbReference type="SUPFAM" id="SSF159234">
    <property type="entry name" value="FomD-like"/>
    <property type="match status" value="1"/>
</dbReference>
<keyword evidence="4" id="KW-1185">Reference proteome</keyword>